<dbReference type="PANTHER" id="PTHR11410:SF0">
    <property type="entry name" value="ATP SYNTHASE SUBUNIT A"/>
    <property type="match status" value="1"/>
</dbReference>
<dbReference type="SUPFAM" id="SSF81336">
    <property type="entry name" value="F1F0 ATP synthase subunit A"/>
    <property type="match status" value="1"/>
</dbReference>
<dbReference type="InterPro" id="IPR023011">
    <property type="entry name" value="ATP_synth_F0_asu_AS"/>
</dbReference>
<feature type="transmembrane region" description="Helical" evidence="12">
    <location>
        <begin position="114"/>
        <end position="132"/>
    </location>
</feature>
<evidence type="ECO:0000256" key="4">
    <source>
        <dbReference type="ARBA" id="ARBA00022547"/>
    </source>
</evidence>
<feature type="transmembrane region" description="Helical" evidence="12">
    <location>
        <begin position="213"/>
        <end position="241"/>
    </location>
</feature>
<evidence type="ECO:0000256" key="11">
    <source>
        <dbReference type="RuleBase" id="RU004450"/>
    </source>
</evidence>
<keyword evidence="5 12" id="KW-0812">Transmembrane</keyword>
<dbReference type="GO" id="GO:0016787">
    <property type="term" value="F:hydrolase activity"/>
    <property type="evidence" value="ECO:0007669"/>
    <property type="project" value="UniProtKB-KW"/>
</dbReference>
<dbReference type="InterPro" id="IPR000568">
    <property type="entry name" value="ATP_synth_F0_asu"/>
</dbReference>
<dbReference type="GeneID" id="22975984"/>
<gene>
    <name evidence="13" type="primary">atp6</name>
</gene>
<evidence type="ECO:0000256" key="6">
    <source>
        <dbReference type="ARBA" id="ARBA00022781"/>
    </source>
</evidence>
<protein>
    <recommendedName>
        <fullName evidence="11">ATP synthase subunit a</fullName>
    </recommendedName>
</protein>
<keyword evidence="10" id="KW-0066">ATP synthesis</keyword>
<evidence type="ECO:0000256" key="8">
    <source>
        <dbReference type="ARBA" id="ARBA00023065"/>
    </source>
</evidence>
<proteinExistence type="inferred from homology"/>
<dbReference type="GO" id="GO:0046933">
    <property type="term" value="F:proton-transporting ATP synthase activity, rotational mechanism"/>
    <property type="evidence" value="ECO:0007669"/>
    <property type="project" value="TreeGrafter"/>
</dbReference>
<keyword evidence="13" id="KW-0496">Mitochondrion</keyword>
<evidence type="ECO:0000256" key="7">
    <source>
        <dbReference type="ARBA" id="ARBA00022989"/>
    </source>
</evidence>
<geneLocation type="mitochondrion" evidence="13"/>
<dbReference type="PANTHER" id="PTHR11410">
    <property type="entry name" value="ATP SYNTHASE SUBUNIT A"/>
    <property type="match status" value="1"/>
</dbReference>
<dbReference type="CDD" id="cd00310">
    <property type="entry name" value="ATP-synt_Fo_a_6"/>
    <property type="match status" value="1"/>
</dbReference>
<keyword evidence="7 12" id="KW-1133">Transmembrane helix</keyword>
<dbReference type="GO" id="GO:0005743">
    <property type="term" value="C:mitochondrial inner membrane"/>
    <property type="evidence" value="ECO:0007669"/>
    <property type="project" value="UniProtKB-SubCell"/>
</dbReference>
<feature type="transmembrane region" description="Helical" evidence="12">
    <location>
        <begin position="87"/>
        <end position="107"/>
    </location>
</feature>
<evidence type="ECO:0000313" key="13">
    <source>
        <dbReference type="EMBL" id="AJF22840.1"/>
    </source>
</evidence>
<dbReference type="InterPro" id="IPR035908">
    <property type="entry name" value="F0_ATP_A_sf"/>
</dbReference>
<dbReference type="InterPro" id="IPR045083">
    <property type="entry name" value="ATP_synth_F0_asu_bact/mt"/>
</dbReference>
<dbReference type="Pfam" id="PF00119">
    <property type="entry name" value="ATP-synt_A"/>
    <property type="match status" value="1"/>
</dbReference>
<keyword evidence="6" id="KW-0375">Hydrogen ion transport</keyword>
<feature type="transmembrane region" description="Helical" evidence="12">
    <location>
        <begin position="152"/>
        <end position="174"/>
    </location>
</feature>
<evidence type="ECO:0000256" key="5">
    <source>
        <dbReference type="ARBA" id="ARBA00022692"/>
    </source>
</evidence>
<evidence type="ECO:0000256" key="10">
    <source>
        <dbReference type="ARBA" id="ARBA00023310"/>
    </source>
</evidence>
<evidence type="ECO:0000256" key="1">
    <source>
        <dbReference type="ARBA" id="ARBA00004141"/>
    </source>
</evidence>
<keyword evidence="13" id="KW-0378">Hydrolase</keyword>
<reference evidence="13" key="1">
    <citation type="journal article" date="2014" name="Nucleic Acids Res.">
        <title>Widespread occurrence of organelle genome-encoded 5S rRNAs including permuted molecules.</title>
        <authorList>
            <person name="Valach M."/>
            <person name="Burger G."/>
            <person name="Gray M.W."/>
            <person name="Lang B.F."/>
        </authorList>
    </citation>
    <scope>NUCLEOTIDE SEQUENCE</scope>
    <source>
        <strain evidence="13">ATCC 50344</strain>
    </source>
</reference>
<comment type="subcellular location">
    <subcellularLocation>
        <location evidence="1">Membrane</location>
        <topology evidence="1">Multi-pass membrane protein</topology>
    </subcellularLocation>
    <subcellularLocation>
        <location evidence="11">Mitochondrion inner membrane</location>
        <topology evidence="11">Multi-pass membrane protein</topology>
    </subcellularLocation>
</comment>
<dbReference type="RefSeq" id="YP_009118061.1">
    <property type="nucleotide sequence ID" value="NC_026310.1"/>
</dbReference>
<dbReference type="NCBIfam" id="TIGR01131">
    <property type="entry name" value="ATP_synt_6_or_A"/>
    <property type="match status" value="1"/>
</dbReference>
<evidence type="ECO:0000256" key="12">
    <source>
        <dbReference type="SAM" id="Phobius"/>
    </source>
</evidence>
<evidence type="ECO:0000256" key="9">
    <source>
        <dbReference type="ARBA" id="ARBA00023136"/>
    </source>
</evidence>
<accession>A0A0B5GSC2</accession>
<feature type="transmembrane region" description="Helical" evidence="12">
    <location>
        <begin position="186"/>
        <end position="207"/>
    </location>
</feature>
<comment type="similarity">
    <text evidence="2">Belongs to the ATPase A chain family.</text>
</comment>
<dbReference type="PROSITE" id="PS00449">
    <property type="entry name" value="ATPASE_A"/>
    <property type="match status" value="1"/>
</dbReference>
<keyword evidence="9 12" id="KW-0472">Membrane</keyword>
<keyword evidence="4" id="KW-0138">CF(0)</keyword>
<dbReference type="Gene3D" id="1.20.120.220">
    <property type="entry name" value="ATP synthase, F0 complex, subunit A"/>
    <property type="match status" value="1"/>
</dbReference>
<keyword evidence="3" id="KW-0813">Transport</keyword>
<dbReference type="GO" id="GO:0045259">
    <property type="term" value="C:proton-transporting ATP synthase complex"/>
    <property type="evidence" value="ECO:0007669"/>
    <property type="project" value="UniProtKB-KW"/>
</dbReference>
<dbReference type="AlphaFoldDB" id="A0A0B5GSC2"/>
<dbReference type="EMBL" id="KP165385">
    <property type="protein sequence ID" value="AJF22840.1"/>
    <property type="molecule type" value="Genomic_DNA"/>
</dbReference>
<name>A0A0B5GSC2_9EUKA</name>
<evidence type="ECO:0000256" key="2">
    <source>
        <dbReference type="ARBA" id="ARBA00006810"/>
    </source>
</evidence>
<evidence type="ECO:0000256" key="3">
    <source>
        <dbReference type="ARBA" id="ARBA00022448"/>
    </source>
</evidence>
<keyword evidence="8" id="KW-0406">Ion transport</keyword>
<dbReference type="PRINTS" id="PR00123">
    <property type="entry name" value="ATPASEA"/>
</dbReference>
<organism evidence="13">
    <name type="scientific">Paracercomonas marina</name>
    <dbReference type="NCBI Taxonomy" id="372086"/>
    <lineage>
        <taxon>Eukaryota</taxon>
        <taxon>Sar</taxon>
        <taxon>Rhizaria</taxon>
        <taxon>Cercozoa</taxon>
        <taxon>Cercomonadida</taxon>
        <taxon>Cercomonadidae</taxon>
        <taxon>Paracercomonas</taxon>
    </lineage>
</organism>
<sequence length="245" mass="27682">MHIFLFGPLAQFDLFEKTSTCMYNVLRIITGTTELDETAVWLFIIIAGWQVYEFYNETEITEKIITFDEETLVTDIVSNENFNFSDLVTTLFSFIFAANFSGLIPYSQTLTSQMVVALSLSMITMLTIWMHAFYSNKILMLNHFLPTGSPLVITPFIILIELVSNISRIISLAVRLFANMTSGHALLKILASFGLGALSLAIGWKLVVLFPVIIIFIITILELLIAFLQTYVFVTLTLIYVGEQE</sequence>